<dbReference type="GO" id="GO:0005604">
    <property type="term" value="C:basement membrane"/>
    <property type="evidence" value="ECO:0007669"/>
    <property type="project" value="TreeGrafter"/>
</dbReference>
<dbReference type="Proteomes" id="UP001162162">
    <property type="component" value="Unassembled WGS sequence"/>
</dbReference>
<evidence type="ECO:0000313" key="6">
    <source>
        <dbReference type="Proteomes" id="UP001162162"/>
    </source>
</evidence>
<name>A0AAV8ZAY6_9CUCU</name>
<evidence type="ECO:0000256" key="3">
    <source>
        <dbReference type="SAM" id="MobiDB-lite"/>
    </source>
</evidence>
<feature type="domain" description="Laminin N-terminal" evidence="4">
    <location>
        <begin position="1"/>
        <end position="262"/>
    </location>
</feature>
<dbReference type="EMBL" id="JAPWTK010000006">
    <property type="protein sequence ID" value="KAJ8961260.1"/>
    <property type="molecule type" value="Genomic_DNA"/>
</dbReference>
<evidence type="ECO:0000259" key="4">
    <source>
        <dbReference type="PROSITE" id="PS51117"/>
    </source>
</evidence>
<keyword evidence="6" id="KW-1185">Reference proteome</keyword>
<evidence type="ECO:0000256" key="2">
    <source>
        <dbReference type="ARBA" id="ARBA00023292"/>
    </source>
</evidence>
<comment type="caution">
    <text evidence="5">The sequence shown here is derived from an EMBL/GenBank/DDBJ whole genome shotgun (WGS) entry which is preliminary data.</text>
</comment>
<feature type="compositionally biased region" description="Basic and acidic residues" evidence="3">
    <location>
        <begin position="49"/>
        <end position="58"/>
    </location>
</feature>
<organism evidence="5 6">
    <name type="scientific">Aromia moschata</name>
    <dbReference type="NCBI Taxonomy" id="1265417"/>
    <lineage>
        <taxon>Eukaryota</taxon>
        <taxon>Metazoa</taxon>
        <taxon>Ecdysozoa</taxon>
        <taxon>Arthropoda</taxon>
        <taxon>Hexapoda</taxon>
        <taxon>Insecta</taxon>
        <taxon>Pterygota</taxon>
        <taxon>Neoptera</taxon>
        <taxon>Endopterygota</taxon>
        <taxon>Coleoptera</taxon>
        <taxon>Polyphaga</taxon>
        <taxon>Cucujiformia</taxon>
        <taxon>Chrysomeloidea</taxon>
        <taxon>Cerambycidae</taxon>
        <taxon>Cerambycinae</taxon>
        <taxon>Callichromatini</taxon>
        <taxon>Aromia</taxon>
    </lineage>
</organism>
<keyword evidence="1" id="KW-1015">Disulfide bond</keyword>
<dbReference type="AlphaFoldDB" id="A0AAV8ZAY6"/>
<feature type="region of interest" description="Disordered" evidence="3">
    <location>
        <begin position="49"/>
        <end position="69"/>
    </location>
</feature>
<accession>A0AAV8ZAY6</accession>
<dbReference type="GO" id="GO:0007411">
    <property type="term" value="P:axon guidance"/>
    <property type="evidence" value="ECO:0007669"/>
    <property type="project" value="TreeGrafter"/>
</dbReference>
<proteinExistence type="predicted"/>
<keyword evidence="2" id="KW-0424">Laminin EGF-like domain</keyword>
<gene>
    <name evidence="5" type="ORF">NQ318_008944</name>
</gene>
<evidence type="ECO:0000313" key="5">
    <source>
        <dbReference type="EMBL" id="KAJ8961260.1"/>
    </source>
</evidence>
<dbReference type="PANTHER" id="PTHR10574">
    <property type="entry name" value="NETRIN/LAMININ-RELATED"/>
    <property type="match status" value="1"/>
</dbReference>
<dbReference type="GO" id="GO:0009887">
    <property type="term" value="P:animal organ morphogenesis"/>
    <property type="evidence" value="ECO:0007669"/>
    <property type="project" value="TreeGrafter"/>
</dbReference>
<dbReference type="InterPro" id="IPR050440">
    <property type="entry name" value="Laminin/Netrin_ECM"/>
</dbReference>
<evidence type="ECO:0000256" key="1">
    <source>
        <dbReference type="ARBA" id="ARBA00023157"/>
    </source>
</evidence>
<reference evidence="5" key="1">
    <citation type="journal article" date="2023" name="Insect Mol. Biol.">
        <title>Genome sequencing provides insights into the evolution of gene families encoding plant cell wall-degrading enzymes in longhorned beetles.</title>
        <authorList>
            <person name="Shin N.R."/>
            <person name="Okamura Y."/>
            <person name="Kirsch R."/>
            <person name="Pauchet Y."/>
        </authorList>
    </citation>
    <scope>NUCLEOTIDE SEQUENCE</scope>
    <source>
        <strain evidence="5">AMC_N1</strain>
    </source>
</reference>
<dbReference type="Gene3D" id="2.60.120.260">
    <property type="entry name" value="Galactose-binding domain-like"/>
    <property type="match status" value="1"/>
</dbReference>
<dbReference type="GO" id="GO:0005201">
    <property type="term" value="F:extracellular matrix structural constituent"/>
    <property type="evidence" value="ECO:0007669"/>
    <property type="project" value="TreeGrafter"/>
</dbReference>
<dbReference type="PANTHER" id="PTHR10574:SF428">
    <property type="entry name" value="LAMININ SUBUNIT ALPHA-1-LIKE PROTEIN"/>
    <property type="match status" value="1"/>
</dbReference>
<dbReference type="Pfam" id="PF00055">
    <property type="entry name" value="Laminin_N"/>
    <property type="match status" value="1"/>
</dbReference>
<dbReference type="Pfam" id="PF17906">
    <property type="entry name" value="HTH_48"/>
    <property type="match status" value="1"/>
</dbReference>
<dbReference type="SMART" id="SM00136">
    <property type="entry name" value="LamNT"/>
    <property type="match status" value="1"/>
</dbReference>
<dbReference type="Gene3D" id="1.10.10.1450">
    <property type="match status" value="1"/>
</dbReference>
<dbReference type="InterPro" id="IPR008211">
    <property type="entry name" value="Laminin_N"/>
</dbReference>
<dbReference type="PROSITE" id="PS51117">
    <property type="entry name" value="LAMININ_NTER"/>
    <property type="match status" value="1"/>
</dbReference>
<protein>
    <recommendedName>
        <fullName evidence="4">Laminin N-terminal domain-containing protein</fullName>
    </recommendedName>
</protein>
<dbReference type="InterPro" id="IPR041426">
    <property type="entry name" value="Mos1_HTH"/>
</dbReference>
<dbReference type="GO" id="GO:0009888">
    <property type="term" value="P:tissue development"/>
    <property type="evidence" value="ECO:0007669"/>
    <property type="project" value="TreeGrafter"/>
</dbReference>
<sequence length="279" mass="32330">MEQRVNLKFLVKLGKTFTEAYAMVKEVYGNECLSHIQVFEWFKRFREGSETTEDDPRPGRPSMSKADQNIEKTAVRTGRTQLRFLVKITLIGSKKGLPKITEKLMFGQALLEEVYQIAYVIVKSANSPRPGTWILERSIDGENFEPWQYFARSDKECLERFGMPATKGKPHYFTDSEVICTSFYSRLTPMENGEIHTSLVHGRPGANETSPELLDFTRARYVRLRLMGLRGAQEPVPRWLAQDIWKDKRLFYSIRDISIGGQCFINALYSEISLQYYMH</sequence>